<dbReference type="AlphaFoldDB" id="A0A699HZN2"/>
<protein>
    <submittedName>
        <fullName evidence="2">Uncharacterized protein</fullName>
    </submittedName>
</protein>
<accession>A0A699HZN2</accession>
<proteinExistence type="predicted"/>
<organism evidence="2">
    <name type="scientific">Tanacetum cinerariifolium</name>
    <name type="common">Dalmatian daisy</name>
    <name type="synonym">Chrysanthemum cinerariifolium</name>
    <dbReference type="NCBI Taxonomy" id="118510"/>
    <lineage>
        <taxon>Eukaryota</taxon>
        <taxon>Viridiplantae</taxon>
        <taxon>Streptophyta</taxon>
        <taxon>Embryophyta</taxon>
        <taxon>Tracheophyta</taxon>
        <taxon>Spermatophyta</taxon>
        <taxon>Magnoliopsida</taxon>
        <taxon>eudicotyledons</taxon>
        <taxon>Gunneridae</taxon>
        <taxon>Pentapetalae</taxon>
        <taxon>asterids</taxon>
        <taxon>campanulids</taxon>
        <taxon>Asterales</taxon>
        <taxon>Asteraceae</taxon>
        <taxon>Asteroideae</taxon>
        <taxon>Anthemideae</taxon>
        <taxon>Anthemidinae</taxon>
        <taxon>Tanacetum</taxon>
    </lineage>
</organism>
<sequence length="176" mass="19721">MLKGKKCLLAKLRGNCLISRVHWYTSSFWSFFNTFRFEEAVLDLDTTGVLQFELGGGRHRLSLRQFILALGLHTTEEMKTVGFGAYSSESARQILNKRDLRDYWIRISFAGDFFGTSPSYTSIRDPILRLCHRLIACNIAGRSQEGDARGVTEEASVAPGGGDEDEEMPQAMPPPP</sequence>
<dbReference type="EMBL" id="BKCJ010232112">
    <property type="protein sequence ID" value="GEZ01503.1"/>
    <property type="molecule type" value="Genomic_DNA"/>
</dbReference>
<gene>
    <name evidence="2" type="ORF">Tci_473476</name>
</gene>
<feature type="region of interest" description="Disordered" evidence="1">
    <location>
        <begin position="144"/>
        <end position="176"/>
    </location>
</feature>
<reference evidence="2" key="1">
    <citation type="journal article" date="2019" name="Sci. Rep.">
        <title>Draft genome of Tanacetum cinerariifolium, the natural source of mosquito coil.</title>
        <authorList>
            <person name="Yamashiro T."/>
            <person name="Shiraishi A."/>
            <person name="Satake H."/>
            <person name="Nakayama K."/>
        </authorList>
    </citation>
    <scope>NUCLEOTIDE SEQUENCE</scope>
</reference>
<evidence type="ECO:0000256" key="1">
    <source>
        <dbReference type="SAM" id="MobiDB-lite"/>
    </source>
</evidence>
<comment type="caution">
    <text evidence="2">The sequence shown here is derived from an EMBL/GenBank/DDBJ whole genome shotgun (WGS) entry which is preliminary data.</text>
</comment>
<evidence type="ECO:0000313" key="2">
    <source>
        <dbReference type="EMBL" id="GEZ01503.1"/>
    </source>
</evidence>
<name>A0A699HZN2_TANCI</name>